<sequence>MGSTDKFSTIILAHLFCPLFVGKSSTEHHSASGLPPQPDEKIYANLTDFILSAIPLDKEKYCVNGCDALK</sequence>
<dbReference type="Proteomes" id="UP000004067">
    <property type="component" value="Unassembled WGS sequence"/>
</dbReference>
<comment type="caution">
    <text evidence="1">The sequence shown here is derived from an EMBL/GenBank/DDBJ whole genome shotgun (WGS) entry which is preliminary data.</text>
</comment>
<evidence type="ECO:0000313" key="2">
    <source>
        <dbReference type="Proteomes" id="UP000004067"/>
    </source>
</evidence>
<accession>F5RL29</accession>
<name>F5RL29_9FIRM</name>
<proteinExistence type="predicted"/>
<dbReference type="HOGENOM" id="CLU_197603_0_0_9"/>
<gene>
    <name evidence="1" type="ORF">HMPREF9081_0995</name>
</gene>
<organism evidence="1 2">
    <name type="scientific">Centipeda periodontii DSM 2778</name>
    <dbReference type="NCBI Taxonomy" id="888060"/>
    <lineage>
        <taxon>Bacteria</taxon>
        <taxon>Bacillati</taxon>
        <taxon>Bacillota</taxon>
        <taxon>Negativicutes</taxon>
        <taxon>Selenomonadales</taxon>
        <taxon>Selenomonadaceae</taxon>
        <taxon>Centipeda</taxon>
    </lineage>
</organism>
<dbReference type="eggNOG" id="ENOG502ZJEK">
    <property type="taxonomic scope" value="Bacteria"/>
</dbReference>
<reference evidence="1 2" key="1">
    <citation type="submission" date="2011-04" db="EMBL/GenBank/DDBJ databases">
        <authorList>
            <person name="Muzny D."/>
            <person name="Qin X."/>
            <person name="Deng J."/>
            <person name="Jiang H."/>
            <person name="Liu Y."/>
            <person name="Qu J."/>
            <person name="Song X.-Z."/>
            <person name="Zhang L."/>
            <person name="Thornton R."/>
            <person name="Coyle M."/>
            <person name="Francisco L."/>
            <person name="Jackson L."/>
            <person name="Javaid M."/>
            <person name="Korchina V."/>
            <person name="Kovar C."/>
            <person name="Mata R."/>
            <person name="Mathew T."/>
            <person name="Ngo R."/>
            <person name="Nguyen L."/>
            <person name="Nguyen N."/>
            <person name="Okwuonu G."/>
            <person name="Ongeri F."/>
            <person name="Pham C."/>
            <person name="Simmons D."/>
            <person name="Wilczek-Boney K."/>
            <person name="Hale W."/>
            <person name="Jakkamsetti A."/>
            <person name="Pham P."/>
            <person name="Ruth R."/>
            <person name="San Lucas F."/>
            <person name="Warren J."/>
            <person name="Zhang J."/>
            <person name="Zhao Z."/>
            <person name="Zhou C."/>
            <person name="Zhu D."/>
            <person name="Lee S."/>
            <person name="Bess C."/>
            <person name="Blankenburg K."/>
            <person name="Forbes L."/>
            <person name="Fu Q."/>
            <person name="Gubbala S."/>
            <person name="Hirani K."/>
            <person name="Jayaseelan J.C."/>
            <person name="Lara F."/>
            <person name="Munidasa M."/>
            <person name="Palculict T."/>
            <person name="Patil S."/>
            <person name="Pu L.-L."/>
            <person name="Saada N."/>
            <person name="Tang L."/>
            <person name="Weissenberger G."/>
            <person name="Zhu Y."/>
            <person name="Hemphill L."/>
            <person name="Shang Y."/>
            <person name="Youmans B."/>
            <person name="Ayvaz T."/>
            <person name="Ross M."/>
            <person name="Santibanez J."/>
            <person name="Aqrawi P."/>
            <person name="Gross S."/>
            <person name="Joshi V."/>
            <person name="Fowler G."/>
            <person name="Nazareth L."/>
            <person name="Reid J."/>
            <person name="Worley K."/>
            <person name="Petrosino J."/>
            <person name="Highlander S."/>
            <person name="Gibbs R."/>
        </authorList>
    </citation>
    <scope>NUCLEOTIDE SEQUENCE [LARGE SCALE GENOMIC DNA]</scope>
    <source>
        <strain evidence="1 2">DSM 2778</strain>
    </source>
</reference>
<evidence type="ECO:0000313" key="1">
    <source>
        <dbReference type="EMBL" id="EGK60615.1"/>
    </source>
</evidence>
<keyword evidence="2" id="KW-1185">Reference proteome</keyword>
<dbReference type="EMBL" id="AFHQ01000029">
    <property type="protein sequence ID" value="EGK60615.1"/>
    <property type="molecule type" value="Genomic_DNA"/>
</dbReference>
<protein>
    <submittedName>
        <fullName evidence="1">Uncharacterized protein</fullName>
    </submittedName>
</protein>
<dbReference type="STRING" id="888060.HMPREF9081_0995"/>
<dbReference type="AlphaFoldDB" id="F5RL29"/>